<dbReference type="AlphaFoldDB" id="A0A8T2SQQ0"/>
<dbReference type="Proteomes" id="UP000825935">
    <property type="component" value="Chromosome 18"/>
</dbReference>
<dbReference type="EMBL" id="CM035423">
    <property type="protein sequence ID" value="KAH7364988.1"/>
    <property type="molecule type" value="Genomic_DNA"/>
</dbReference>
<evidence type="ECO:0000313" key="1">
    <source>
        <dbReference type="EMBL" id="KAH7364988.1"/>
    </source>
</evidence>
<keyword evidence="2" id="KW-1185">Reference proteome</keyword>
<sequence>MHIYVYPNSSCQSIDSHQADPCSHFSKVLDMLKYPHLTTKRCVDLFLMIAFGLQPLLYLDLRVTEFEDAFSFVLFTKDLDALFIDNGRYPSSISPIRMSPTSIVLADTHHLSNLYAHRKHTFKNHPPLISLISTNVNSTGQRIEASRRTDPDVVEYTLKMGPQVELVYKASHNKHALVALPHLITGYHATNIPQLSIFPTSCMIHMTQLPRIVLNIKVRRLQ</sequence>
<name>A0A8T2SQQ0_CERRI</name>
<protein>
    <submittedName>
        <fullName evidence="1">Uncharacterized protein</fullName>
    </submittedName>
</protein>
<proteinExistence type="predicted"/>
<accession>A0A8T2SQQ0</accession>
<organism evidence="1 2">
    <name type="scientific">Ceratopteris richardii</name>
    <name type="common">Triangle waterfern</name>
    <dbReference type="NCBI Taxonomy" id="49495"/>
    <lineage>
        <taxon>Eukaryota</taxon>
        <taxon>Viridiplantae</taxon>
        <taxon>Streptophyta</taxon>
        <taxon>Embryophyta</taxon>
        <taxon>Tracheophyta</taxon>
        <taxon>Polypodiopsida</taxon>
        <taxon>Polypodiidae</taxon>
        <taxon>Polypodiales</taxon>
        <taxon>Pteridineae</taxon>
        <taxon>Pteridaceae</taxon>
        <taxon>Parkerioideae</taxon>
        <taxon>Ceratopteris</taxon>
    </lineage>
</organism>
<evidence type="ECO:0000313" key="2">
    <source>
        <dbReference type="Proteomes" id="UP000825935"/>
    </source>
</evidence>
<reference evidence="1" key="1">
    <citation type="submission" date="2021-08" db="EMBL/GenBank/DDBJ databases">
        <title>WGS assembly of Ceratopteris richardii.</title>
        <authorList>
            <person name="Marchant D.B."/>
            <person name="Chen G."/>
            <person name="Jenkins J."/>
            <person name="Shu S."/>
            <person name="Leebens-Mack J."/>
            <person name="Grimwood J."/>
            <person name="Schmutz J."/>
            <person name="Soltis P."/>
            <person name="Soltis D."/>
            <person name="Chen Z.-H."/>
        </authorList>
    </citation>
    <scope>NUCLEOTIDE SEQUENCE</scope>
    <source>
        <strain evidence="1">Whitten #5841</strain>
        <tissue evidence="1">Leaf</tissue>
    </source>
</reference>
<gene>
    <name evidence="1" type="ORF">KP509_18G002200</name>
</gene>
<dbReference type="OrthoDB" id="676979at2759"/>
<comment type="caution">
    <text evidence="1">The sequence shown here is derived from an EMBL/GenBank/DDBJ whole genome shotgun (WGS) entry which is preliminary data.</text>
</comment>